<keyword evidence="4" id="KW-1185">Reference proteome</keyword>
<sequence length="1340" mass="156547">MASDQGQCQALQLSDDQRCQKEATHANGLFCGFHSKQVFALYKGYKRRNAPLDTLDNEAPEYLKNAQQPLANDDFEAIDDEKTLREVHSHLFDKYVLLGNVIDARKLHHKHFYSLNVDYGHQAYIDKLISQRHIVLKAMQRAEKRTTQVLYQKEQWFSWVREVQEEEEANDEKEQKKVKQEAALFKRHVKKLEGRLAKMRQKEEQKRQDAYLEDAYRERMAMAAEEDDEAWDPIEDMEHLKRNRYIDLIKHFLWLKTMEEEEEDLPPLEEIPPLEPSPPPEPQKPSKKAKKKAKAKAAKAGGSSSAQTSSSETHTGQGRLLAALKEGRYPAPAELPEPDRNNIETEEEMRNRLSHGVKKNYDNVWGFQIVGTMENPYETHEKTAPMTNDEIESTVSDIRQIKHLLFCRLLLGQASMLPAALRANSVEEFLNDPQVAELDLRDLCLKVEEPTLQDIRDACADFARGDSAEEEEDADEAAEEEDDDDETFEELVNGDKRYKNLHTDDWLLEKFLGKLEKKNPSKKKKKKQKSKKKTKSYHLREKAMSRDGWLQFSVMAKDCDLKHAIQLCRNWAEFSDLNLLTLWQYFPASNWSAWGNNRLIQQLQELGFFPYFVDLEAQKHSRHNQIGGRSSSRRQHDIVETRNIIVGHMKRNDPITRRFLQYLSMRTGELLVMVRDGKTGRVITAPPEEQLWTYRIKQGLGRASKNEWRNVLEVGPLYFDMTDMLREWRFGFDDYYDVFIWDFVPCQSSLDMYNVAITELRNAWRIKHPRDVYQHMKPLLTTMTREKDTMRTRLIKSDEKVESLWDTLMDERSEFRLYDIKGHSIKCRTGEQLDRSPYMFYNDVNVLEDQILFPDELVSDKKNVPFREIRNGGMEAFTEGKDPMKALKAVKDRDDNSIWAIPKVWETGLKQARKETLSDAQRSLLKRTGLSTPQKTMSLDKRLNTSDPMEIMERDRSFGFKDSFHAGDLEPGSNEHWDEVQERIDAMLATPHAGPTDWVWFLAEILEWLELRADYKDYTHDPSFPWPHGFIIQDLVRAFALVAMFFPDAEASSLVTQFIKSKQCDKFRSTLLFDPKERSKTLPDRRSRTSYKFRDAAFWTEWNEFLKTKSYFADVYPFDWSLAVRPIVAKLYVAGVISPAYIQNDSEVVLGMAIAKKEPHRPDKLDFFINYEDRYGNFPMNFPPSFVHPSKWPQVMPAAESFAEKNPGARFALIRLWSAPHFYPLMVGPFNRQNTSFLDSAGRSWEWKFVPKDMPGSEYSAHHTTEKRLKLLQKQFEGHVMSRADLILVMGKDADELLRYSTAVTFAIQTKPWLREIDLWKSFINVDLEFLQGLDPYWLD</sequence>
<feature type="region of interest" description="Disordered" evidence="2">
    <location>
        <begin position="264"/>
        <end position="316"/>
    </location>
</feature>
<evidence type="ECO:0000256" key="1">
    <source>
        <dbReference type="SAM" id="Coils"/>
    </source>
</evidence>
<feature type="coiled-coil region" evidence="1">
    <location>
        <begin position="161"/>
        <end position="209"/>
    </location>
</feature>
<feature type="region of interest" description="Disordered" evidence="2">
    <location>
        <begin position="465"/>
        <end position="487"/>
    </location>
</feature>
<dbReference type="Proteomes" id="UP000287144">
    <property type="component" value="Unassembled WGS sequence"/>
</dbReference>
<feature type="compositionally biased region" description="Pro residues" evidence="2">
    <location>
        <begin position="269"/>
        <end position="283"/>
    </location>
</feature>
<evidence type="ECO:0000313" key="3">
    <source>
        <dbReference type="EMBL" id="RSM02640.1"/>
    </source>
</evidence>
<accession>A0A428TKP2</accession>
<comment type="caution">
    <text evidence="3">The sequence shown here is derived from an EMBL/GenBank/DDBJ whole genome shotgun (WGS) entry which is preliminary data.</text>
</comment>
<evidence type="ECO:0000256" key="2">
    <source>
        <dbReference type="SAM" id="MobiDB-lite"/>
    </source>
</evidence>
<gene>
    <name evidence="3" type="ORF">CEP52_007893</name>
</gene>
<organism evidence="3 4">
    <name type="scientific">Fusarium oligoseptatum</name>
    <dbReference type="NCBI Taxonomy" id="2604345"/>
    <lineage>
        <taxon>Eukaryota</taxon>
        <taxon>Fungi</taxon>
        <taxon>Dikarya</taxon>
        <taxon>Ascomycota</taxon>
        <taxon>Pezizomycotina</taxon>
        <taxon>Sordariomycetes</taxon>
        <taxon>Hypocreomycetidae</taxon>
        <taxon>Hypocreales</taxon>
        <taxon>Nectriaceae</taxon>
        <taxon>Fusarium</taxon>
        <taxon>Fusarium solani species complex</taxon>
    </lineage>
</organism>
<evidence type="ECO:0008006" key="5">
    <source>
        <dbReference type="Google" id="ProtNLM"/>
    </source>
</evidence>
<feature type="compositionally biased region" description="Acidic residues" evidence="2">
    <location>
        <begin position="468"/>
        <end position="487"/>
    </location>
</feature>
<keyword evidence="1" id="KW-0175">Coiled coil</keyword>
<feature type="compositionally biased region" description="Basic residues" evidence="2">
    <location>
        <begin position="520"/>
        <end position="537"/>
    </location>
</feature>
<feature type="region of interest" description="Disordered" evidence="2">
    <location>
        <begin position="518"/>
        <end position="537"/>
    </location>
</feature>
<name>A0A428TKP2_9HYPO</name>
<feature type="compositionally biased region" description="Basic residues" evidence="2">
    <location>
        <begin position="285"/>
        <end position="297"/>
    </location>
</feature>
<evidence type="ECO:0000313" key="4">
    <source>
        <dbReference type="Proteomes" id="UP000287144"/>
    </source>
</evidence>
<feature type="compositionally biased region" description="Low complexity" evidence="2">
    <location>
        <begin position="298"/>
        <end position="312"/>
    </location>
</feature>
<reference evidence="3 4" key="1">
    <citation type="submission" date="2017-06" db="EMBL/GenBank/DDBJ databases">
        <title>Comparative genomic analysis of Ambrosia Fusariam Clade fungi.</title>
        <authorList>
            <person name="Stajich J.E."/>
            <person name="Carrillo J."/>
            <person name="Kijimoto T."/>
            <person name="Eskalen A."/>
            <person name="O'Donnell K."/>
            <person name="Kasson M."/>
        </authorList>
    </citation>
    <scope>NUCLEOTIDE SEQUENCE [LARGE SCALE GENOMIC DNA]</scope>
    <source>
        <strain evidence="3 4">NRRL62579</strain>
    </source>
</reference>
<protein>
    <recommendedName>
        <fullName evidence="5">Mfs allantoate</fullName>
    </recommendedName>
</protein>
<proteinExistence type="predicted"/>
<dbReference type="EMBL" id="NKCK01000074">
    <property type="protein sequence ID" value="RSM02640.1"/>
    <property type="molecule type" value="Genomic_DNA"/>
</dbReference>